<evidence type="ECO:0000313" key="2">
    <source>
        <dbReference type="Proteomes" id="UP000196573"/>
    </source>
</evidence>
<name>A0A1X7AS72_9GAMM</name>
<keyword evidence="2" id="KW-1185">Reference proteome</keyword>
<dbReference type="EMBL" id="FWPT01000049">
    <property type="protein sequence ID" value="SMA50993.1"/>
    <property type="molecule type" value="Genomic_DNA"/>
</dbReference>
<accession>A0A1X7AS72</accession>
<sequence length="72" mass="8049">MPLTAACRAHETPEHLVCRLLLEKKKKKKKKKGVTPDATELSHITPTAHYHVAAKVLDVQVQLQTLGRTRIA</sequence>
<dbReference type="AlphaFoldDB" id="A0A1X7AS72"/>
<gene>
    <name evidence="1" type="ORF">EHSB41UT_04819</name>
</gene>
<proteinExistence type="predicted"/>
<protein>
    <submittedName>
        <fullName evidence="1">Uncharacterized protein</fullName>
    </submittedName>
</protein>
<evidence type="ECO:0000313" key="1">
    <source>
        <dbReference type="EMBL" id="SMA50993.1"/>
    </source>
</evidence>
<organism evidence="1 2">
    <name type="scientific">Parendozoicomonas haliclonae</name>
    <dbReference type="NCBI Taxonomy" id="1960125"/>
    <lineage>
        <taxon>Bacteria</taxon>
        <taxon>Pseudomonadati</taxon>
        <taxon>Pseudomonadota</taxon>
        <taxon>Gammaproteobacteria</taxon>
        <taxon>Oceanospirillales</taxon>
        <taxon>Endozoicomonadaceae</taxon>
        <taxon>Parendozoicomonas</taxon>
    </lineage>
</organism>
<reference evidence="1 2" key="1">
    <citation type="submission" date="2017-03" db="EMBL/GenBank/DDBJ databases">
        <authorList>
            <person name="Afonso C.L."/>
            <person name="Miller P.J."/>
            <person name="Scott M.A."/>
            <person name="Spackman E."/>
            <person name="Goraichik I."/>
            <person name="Dimitrov K.M."/>
            <person name="Suarez D.L."/>
            <person name="Swayne D.E."/>
        </authorList>
    </citation>
    <scope>NUCLEOTIDE SEQUENCE [LARGE SCALE GENOMIC DNA]</scope>
    <source>
        <strain evidence="1">SB41UT1</strain>
    </source>
</reference>
<dbReference type="Proteomes" id="UP000196573">
    <property type="component" value="Unassembled WGS sequence"/>
</dbReference>